<dbReference type="EMBL" id="KI966457">
    <property type="protein sequence ID" value="EWC43641.1"/>
    <property type="molecule type" value="Genomic_DNA"/>
</dbReference>
<dbReference type="GO" id="GO:0070628">
    <property type="term" value="F:proteasome binding"/>
    <property type="evidence" value="ECO:0007669"/>
    <property type="project" value="TreeGrafter"/>
</dbReference>
<dbReference type="GO" id="GO:0005634">
    <property type="term" value="C:nucleus"/>
    <property type="evidence" value="ECO:0007669"/>
    <property type="project" value="UniProtKB-SubCell"/>
</dbReference>
<accession>W7HID6</accession>
<feature type="domain" description="DEUBAD" evidence="7">
    <location>
        <begin position="203"/>
        <end position="320"/>
    </location>
</feature>
<keyword evidence="3" id="KW-0963">Cytoplasm</keyword>
<proteinExistence type="predicted"/>
<dbReference type="GO" id="GO:0061133">
    <property type="term" value="F:endopeptidase activator activity"/>
    <property type="evidence" value="ECO:0007669"/>
    <property type="project" value="TreeGrafter"/>
</dbReference>
<organism evidence="9 10">
    <name type="scientific">Drechslerella stenobrocha 248</name>
    <dbReference type="NCBI Taxonomy" id="1043628"/>
    <lineage>
        <taxon>Eukaryota</taxon>
        <taxon>Fungi</taxon>
        <taxon>Dikarya</taxon>
        <taxon>Ascomycota</taxon>
        <taxon>Pezizomycotina</taxon>
        <taxon>Orbiliomycetes</taxon>
        <taxon>Orbiliales</taxon>
        <taxon>Orbiliaceae</taxon>
        <taxon>Drechslerella</taxon>
    </lineage>
</organism>
<gene>
    <name evidence="9" type="ORF">DRE_01528</name>
</gene>
<dbReference type="PANTHER" id="PTHR12225">
    <property type="entry name" value="ADHESION REGULATING MOLECULE 1 110 KDA CELL MEMBRANE GLYCOPROTEIN"/>
    <property type="match status" value="1"/>
</dbReference>
<dbReference type="InterPro" id="IPR044868">
    <property type="entry name" value="Rpn13/ADRM1_Pru"/>
</dbReference>
<keyword evidence="5" id="KW-0539">Nucleus</keyword>
<evidence type="ECO:0000259" key="8">
    <source>
        <dbReference type="PROSITE" id="PS51917"/>
    </source>
</evidence>
<dbReference type="InterPro" id="IPR038633">
    <property type="entry name" value="Rpn13/ADRM1_Pru_sf"/>
</dbReference>
<keyword evidence="4" id="KW-0647">Proteasome</keyword>
<dbReference type="InterPro" id="IPR038108">
    <property type="entry name" value="RPN13_DEUBAD_sf"/>
</dbReference>
<dbReference type="PANTHER" id="PTHR12225:SF0">
    <property type="entry name" value="PROTEASOMAL UBIQUITIN RECEPTOR ADRM1"/>
    <property type="match status" value="1"/>
</dbReference>
<evidence type="ECO:0000256" key="6">
    <source>
        <dbReference type="SAM" id="MobiDB-lite"/>
    </source>
</evidence>
<keyword evidence="10" id="KW-1185">Reference proteome</keyword>
<feature type="domain" description="Pru" evidence="8">
    <location>
        <begin position="1"/>
        <end position="120"/>
    </location>
</feature>
<evidence type="ECO:0000256" key="2">
    <source>
        <dbReference type="ARBA" id="ARBA00004496"/>
    </source>
</evidence>
<dbReference type="HOGENOM" id="CLU_041798_4_0_1"/>
<evidence type="ECO:0000256" key="4">
    <source>
        <dbReference type="ARBA" id="ARBA00022942"/>
    </source>
</evidence>
<evidence type="ECO:0000256" key="3">
    <source>
        <dbReference type="ARBA" id="ARBA00022490"/>
    </source>
</evidence>
<dbReference type="PROSITE" id="PS51916">
    <property type="entry name" value="DEUBAD"/>
    <property type="match status" value="1"/>
</dbReference>
<dbReference type="InterPro" id="IPR044867">
    <property type="entry name" value="DEUBAD_dom"/>
</dbReference>
<evidence type="ECO:0000313" key="9">
    <source>
        <dbReference type="EMBL" id="EWC43641.1"/>
    </source>
</evidence>
<dbReference type="AlphaFoldDB" id="W7HID6"/>
<dbReference type="GO" id="GO:0005737">
    <property type="term" value="C:cytoplasm"/>
    <property type="evidence" value="ECO:0007669"/>
    <property type="project" value="UniProtKB-SubCell"/>
</dbReference>
<evidence type="ECO:0000256" key="1">
    <source>
        <dbReference type="ARBA" id="ARBA00004123"/>
    </source>
</evidence>
<dbReference type="InterPro" id="IPR032368">
    <property type="entry name" value="RPN13_DEUBAD"/>
</dbReference>
<sequence>MSLSASNSKRIIPSETPGEIRVEISPDDELLHFKWTTRRGQDLEGEEFDLIVFPGDASFVPYQNPTGAPNDGRICVLKFQSSDQRHFFWLQSKAASGEAGKYSQKDLLIVRKIDRLIQTGGDLDGITDEELLGDDSQMELDDDAAPSAGESSRRGGADGGRASEQVPQQQQPIGSASAGEKSQSDLLASLIRGISVPGQAAGSTRPQGFLTLPSLLQPNVTTAVLESKAVRQKLLANLPPVLTADVKTEYEEKELLRRVLHSPQFSQATATLTVALREGGLRGVADSLGVKLDLANAGTQGGVEIFVGSVKKQAEEEGDDGDGDTAMS</sequence>
<reference evidence="9 10" key="1">
    <citation type="submission" date="2013-05" db="EMBL/GenBank/DDBJ databases">
        <title>Drechslerella stenobrocha genome reveals carnivorous origination and mechanical trapping mechanism of predatory fungi.</title>
        <authorList>
            <person name="Liu X."/>
            <person name="Zhang W."/>
            <person name="Liu K."/>
        </authorList>
    </citation>
    <scope>NUCLEOTIDE SEQUENCE [LARGE SCALE GENOMIC DNA]</scope>
    <source>
        <strain evidence="9 10">248</strain>
    </source>
</reference>
<evidence type="ECO:0000313" key="10">
    <source>
        <dbReference type="Proteomes" id="UP000024837"/>
    </source>
</evidence>
<evidence type="ECO:0000259" key="7">
    <source>
        <dbReference type="PROSITE" id="PS51916"/>
    </source>
</evidence>
<dbReference type="Gene3D" id="1.10.2020.20">
    <property type="match status" value="1"/>
</dbReference>
<feature type="compositionally biased region" description="Polar residues" evidence="6">
    <location>
        <begin position="165"/>
        <end position="179"/>
    </location>
</feature>
<name>W7HID6_9PEZI</name>
<dbReference type="GO" id="GO:0008541">
    <property type="term" value="C:proteasome regulatory particle, lid subcomplex"/>
    <property type="evidence" value="ECO:0007669"/>
    <property type="project" value="TreeGrafter"/>
</dbReference>
<dbReference type="Pfam" id="PF16550">
    <property type="entry name" value="RPN13_C"/>
    <property type="match status" value="1"/>
</dbReference>
<dbReference type="InterPro" id="IPR006773">
    <property type="entry name" value="Rpn13/ADRM1"/>
</dbReference>
<dbReference type="Proteomes" id="UP000024837">
    <property type="component" value="Unassembled WGS sequence"/>
</dbReference>
<dbReference type="Pfam" id="PF04683">
    <property type="entry name" value="Rpn13_ADRM1_Pru"/>
    <property type="match status" value="1"/>
</dbReference>
<comment type="subcellular location">
    <subcellularLocation>
        <location evidence="2">Cytoplasm</location>
    </subcellularLocation>
    <subcellularLocation>
        <location evidence="1">Nucleus</location>
    </subcellularLocation>
</comment>
<dbReference type="OrthoDB" id="340431at2759"/>
<dbReference type="PROSITE" id="PS51917">
    <property type="entry name" value="PRU"/>
    <property type="match status" value="1"/>
</dbReference>
<dbReference type="Gene3D" id="2.30.29.70">
    <property type="entry name" value="Proteasomal ubiquitin receptor Rpn13/ADRM1"/>
    <property type="match status" value="1"/>
</dbReference>
<feature type="region of interest" description="Disordered" evidence="6">
    <location>
        <begin position="139"/>
        <end position="179"/>
    </location>
</feature>
<protein>
    <submittedName>
        <fullName evidence="9">Uncharacterized protein</fullName>
    </submittedName>
</protein>
<evidence type="ECO:0000256" key="5">
    <source>
        <dbReference type="ARBA" id="ARBA00023242"/>
    </source>
</evidence>